<feature type="region of interest" description="Disordered" evidence="1">
    <location>
        <begin position="51"/>
        <end position="142"/>
    </location>
</feature>
<evidence type="ECO:0000313" key="2">
    <source>
        <dbReference type="EMBL" id="KQJ82188.1"/>
    </source>
</evidence>
<feature type="compositionally biased region" description="Basic and acidic residues" evidence="1">
    <location>
        <begin position="83"/>
        <end position="98"/>
    </location>
</feature>
<feature type="compositionally biased region" description="Basic and acidic residues" evidence="1">
    <location>
        <begin position="66"/>
        <end position="75"/>
    </location>
</feature>
<gene>
    <name evidence="2" type="ORF">BRADI_5g07213v3</name>
</gene>
<dbReference type="Gramene" id="KQJ82188">
    <property type="protein sequence ID" value="KQJ82188"/>
    <property type="gene ID" value="BRADI_5g07213v3"/>
</dbReference>
<protein>
    <submittedName>
        <fullName evidence="2 3">Uncharacterized protein</fullName>
    </submittedName>
</protein>
<proteinExistence type="predicted"/>
<name>A0A0Q3E7B4_BRADI</name>
<accession>A0A0Q3E7B4</accession>
<evidence type="ECO:0000256" key="1">
    <source>
        <dbReference type="SAM" id="MobiDB-lite"/>
    </source>
</evidence>
<dbReference type="AlphaFoldDB" id="A0A0Q3E7B4"/>
<dbReference type="InParanoid" id="A0A0Q3E7B4"/>
<dbReference type="EMBL" id="CM000884">
    <property type="protein sequence ID" value="KQJ82188.1"/>
    <property type="molecule type" value="Genomic_DNA"/>
</dbReference>
<reference evidence="2" key="2">
    <citation type="submission" date="2017-06" db="EMBL/GenBank/DDBJ databases">
        <title>WGS assembly of Brachypodium distachyon.</title>
        <authorList>
            <consortium name="The International Brachypodium Initiative"/>
            <person name="Lucas S."/>
            <person name="Harmon-Smith M."/>
            <person name="Lail K."/>
            <person name="Tice H."/>
            <person name="Grimwood J."/>
            <person name="Bruce D."/>
            <person name="Barry K."/>
            <person name="Shu S."/>
            <person name="Lindquist E."/>
            <person name="Wang M."/>
            <person name="Pitluck S."/>
            <person name="Vogel J.P."/>
            <person name="Garvin D.F."/>
            <person name="Mockler T.C."/>
            <person name="Schmutz J."/>
            <person name="Rokhsar D."/>
            <person name="Bevan M.W."/>
        </authorList>
    </citation>
    <scope>NUCLEOTIDE SEQUENCE</scope>
    <source>
        <strain evidence="2">Bd21</strain>
    </source>
</reference>
<reference evidence="3" key="3">
    <citation type="submission" date="2018-08" db="UniProtKB">
        <authorList>
            <consortium name="EnsemblPlants"/>
        </authorList>
    </citation>
    <scope>IDENTIFICATION</scope>
    <source>
        <strain evidence="3">cv. Bd21</strain>
    </source>
</reference>
<evidence type="ECO:0000313" key="4">
    <source>
        <dbReference type="Proteomes" id="UP000008810"/>
    </source>
</evidence>
<dbReference type="Proteomes" id="UP000008810">
    <property type="component" value="Chromosome 5"/>
</dbReference>
<sequence>MKAFWHFSIISEPKEKIAQHRCASLPPDASLRALASRRPFLPPTATAAAAPFYLRPPPAGRRRRCGRDAADRWREPPPATGMEDLRSPERGEMQRPWRDAAAISSAVVGEMQLSSSHRRHPILPQLSVGHHPPEELLHLHDQ</sequence>
<evidence type="ECO:0000313" key="3">
    <source>
        <dbReference type="EnsemblPlants" id="KQJ82188"/>
    </source>
</evidence>
<reference evidence="2 3" key="1">
    <citation type="journal article" date="2010" name="Nature">
        <title>Genome sequencing and analysis of the model grass Brachypodium distachyon.</title>
        <authorList>
            <consortium name="International Brachypodium Initiative"/>
        </authorList>
    </citation>
    <scope>NUCLEOTIDE SEQUENCE [LARGE SCALE GENOMIC DNA]</scope>
    <source>
        <strain evidence="2 3">Bd21</strain>
    </source>
</reference>
<feature type="compositionally biased region" description="Basic and acidic residues" evidence="1">
    <location>
        <begin position="131"/>
        <end position="142"/>
    </location>
</feature>
<dbReference type="EnsemblPlants" id="KQJ82188">
    <property type="protein sequence ID" value="KQJ82188"/>
    <property type="gene ID" value="BRADI_5g07213v3"/>
</dbReference>
<keyword evidence="4" id="KW-1185">Reference proteome</keyword>
<organism evidence="2">
    <name type="scientific">Brachypodium distachyon</name>
    <name type="common">Purple false brome</name>
    <name type="synonym">Trachynia distachya</name>
    <dbReference type="NCBI Taxonomy" id="15368"/>
    <lineage>
        <taxon>Eukaryota</taxon>
        <taxon>Viridiplantae</taxon>
        <taxon>Streptophyta</taxon>
        <taxon>Embryophyta</taxon>
        <taxon>Tracheophyta</taxon>
        <taxon>Spermatophyta</taxon>
        <taxon>Magnoliopsida</taxon>
        <taxon>Liliopsida</taxon>
        <taxon>Poales</taxon>
        <taxon>Poaceae</taxon>
        <taxon>BOP clade</taxon>
        <taxon>Pooideae</taxon>
        <taxon>Stipodae</taxon>
        <taxon>Brachypodieae</taxon>
        <taxon>Brachypodium</taxon>
    </lineage>
</organism>